<protein>
    <submittedName>
        <fullName evidence="1">Uncharacterized protein</fullName>
    </submittedName>
</protein>
<gene>
    <name evidence="1" type="ORF">SPARVUS_LOCUS7026981</name>
</gene>
<accession>A0ABN9DDL8</accession>
<feature type="non-terminal residue" evidence="1">
    <location>
        <position position="1"/>
    </location>
</feature>
<evidence type="ECO:0000313" key="2">
    <source>
        <dbReference type="Proteomes" id="UP001162483"/>
    </source>
</evidence>
<keyword evidence="2" id="KW-1185">Reference proteome</keyword>
<organism evidence="1 2">
    <name type="scientific">Staurois parvus</name>
    <dbReference type="NCBI Taxonomy" id="386267"/>
    <lineage>
        <taxon>Eukaryota</taxon>
        <taxon>Metazoa</taxon>
        <taxon>Chordata</taxon>
        <taxon>Craniata</taxon>
        <taxon>Vertebrata</taxon>
        <taxon>Euteleostomi</taxon>
        <taxon>Amphibia</taxon>
        <taxon>Batrachia</taxon>
        <taxon>Anura</taxon>
        <taxon>Neobatrachia</taxon>
        <taxon>Ranoidea</taxon>
        <taxon>Ranidae</taxon>
        <taxon>Staurois</taxon>
    </lineage>
</organism>
<name>A0ABN9DDL8_9NEOB</name>
<evidence type="ECO:0000313" key="1">
    <source>
        <dbReference type="EMBL" id="CAI9569985.1"/>
    </source>
</evidence>
<comment type="caution">
    <text evidence="1">The sequence shown here is derived from an EMBL/GenBank/DDBJ whole genome shotgun (WGS) entry which is preliminary data.</text>
</comment>
<dbReference type="Proteomes" id="UP001162483">
    <property type="component" value="Unassembled WGS sequence"/>
</dbReference>
<sequence length="45" mass="5281">RKLAFSSRFYQHFKCKVANRVCKRLCLKFFLTLPVPDAVQSLFSS</sequence>
<dbReference type="EMBL" id="CATNWA010014285">
    <property type="protein sequence ID" value="CAI9569985.1"/>
    <property type="molecule type" value="Genomic_DNA"/>
</dbReference>
<proteinExistence type="predicted"/>
<reference evidence="1" key="1">
    <citation type="submission" date="2023-05" db="EMBL/GenBank/DDBJ databases">
        <authorList>
            <person name="Stuckert A."/>
        </authorList>
    </citation>
    <scope>NUCLEOTIDE SEQUENCE</scope>
</reference>